<dbReference type="InterPro" id="IPR007214">
    <property type="entry name" value="YbaK/aa-tRNA-synth-assoc-dom"/>
</dbReference>
<dbReference type="SUPFAM" id="SSF53098">
    <property type="entry name" value="Ribonuclease H-like"/>
    <property type="match status" value="1"/>
</dbReference>
<dbReference type="Pfam" id="PF01612">
    <property type="entry name" value="DNA_pol_A_exo1"/>
    <property type="match status" value="1"/>
</dbReference>
<dbReference type="EMBL" id="JALJOR010000001">
    <property type="protein sequence ID" value="KAK9830490.1"/>
    <property type="molecule type" value="Genomic_DNA"/>
</dbReference>
<organism evidence="4 5">
    <name type="scientific">[Myrmecia] bisecta</name>
    <dbReference type="NCBI Taxonomy" id="41462"/>
    <lineage>
        <taxon>Eukaryota</taxon>
        <taxon>Viridiplantae</taxon>
        <taxon>Chlorophyta</taxon>
        <taxon>core chlorophytes</taxon>
        <taxon>Trebouxiophyceae</taxon>
        <taxon>Trebouxiales</taxon>
        <taxon>Trebouxiaceae</taxon>
        <taxon>Myrmecia</taxon>
    </lineage>
</organism>
<feature type="domain" description="3'-5' exonuclease" evidence="2">
    <location>
        <begin position="313"/>
        <end position="454"/>
    </location>
</feature>
<dbReference type="Pfam" id="PF04073">
    <property type="entry name" value="tRNA_edit"/>
    <property type="match status" value="1"/>
</dbReference>
<dbReference type="GO" id="GO:0003676">
    <property type="term" value="F:nucleic acid binding"/>
    <property type="evidence" value="ECO:0007669"/>
    <property type="project" value="InterPro"/>
</dbReference>
<proteinExistence type="predicted"/>
<dbReference type="AlphaFoldDB" id="A0AAW1R913"/>
<feature type="domain" description="YbaK/aminoacyl-tRNA synthetase-associated" evidence="3">
    <location>
        <begin position="31"/>
        <end position="109"/>
    </location>
</feature>
<feature type="compositionally biased region" description="Polar residues" evidence="1">
    <location>
        <begin position="171"/>
        <end position="188"/>
    </location>
</feature>
<sequence length="673" mass="71979">MPTSGASAARSICSGLATAATGIPEDTKQPPPVIKSLLFMVLEKPVLIVLLLTQRVDERKVAALMGTSRSRVRMATPEEVLTHTGSLIGSVPPVGHINRLRTLLDQQVLFHCEVRGVAADQQVTMSTAAVLSASQAWVADVAKHAASGASAALELPAAHSLHAPTALQRTLSPAGTRSNGNGHASSTPYARGTLPQPWVDGSQAVHLITRVAHKRRLSRLLVFVSLVPADTLPTPQESAAYVRRVWGHPSTGEPCEVQLIMGKTLERELGAPAAVELFKQVKAGQIVSVVATPQARPEDADQPSRPEKAAFSDFLTELFASADIIKVGFGLSTDLRRLCESYPELPCFGGPLAEFLDEASNGSGQAEIGSHALARTVPFRSHVDVLTLARAVWPSDRRKQVERLSLSGLSQLVLGSALDKSQQCSDWDQRPLTPAQVQYAAADAHSLTAIFDALIARQPQLLASPVWRTHLANYVVDVGSIASGVQRRLRTVGAEGGPEAGGGSRDERNVHGAVKSSPVWRAKRLPMGPPTFEQQANIPYARGGGVVGWQNAVMLFVNVNVDDPSNRSRASSYPNAFLDNGRRMTWFPSAAHSVHHPVIRYIPQVLLFCRVCARKRGPFVFCGRLFDPVVDWQGAAGRGELNCALQDYEALQDTAGFQAILQAAGGTAGPSTA</sequence>
<evidence type="ECO:0008006" key="6">
    <source>
        <dbReference type="Google" id="ProtNLM"/>
    </source>
</evidence>
<dbReference type="InterPro" id="IPR052408">
    <property type="entry name" value="Exonuclease_MUT-7-like"/>
</dbReference>
<gene>
    <name evidence="4" type="ORF">WJX72_012028</name>
</gene>
<evidence type="ECO:0000313" key="4">
    <source>
        <dbReference type="EMBL" id="KAK9830490.1"/>
    </source>
</evidence>
<dbReference type="GO" id="GO:0002161">
    <property type="term" value="F:aminoacyl-tRNA deacylase activity"/>
    <property type="evidence" value="ECO:0007669"/>
    <property type="project" value="InterPro"/>
</dbReference>
<dbReference type="InterPro" id="IPR036397">
    <property type="entry name" value="RNaseH_sf"/>
</dbReference>
<dbReference type="PANTHER" id="PTHR47765">
    <property type="entry name" value="3'-5' EXONUCLEASE DOMAIN-CONTAINING PROTEIN"/>
    <property type="match status" value="1"/>
</dbReference>
<accession>A0AAW1R913</accession>
<dbReference type="GO" id="GO:0008408">
    <property type="term" value="F:3'-5' exonuclease activity"/>
    <property type="evidence" value="ECO:0007669"/>
    <property type="project" value="InterPro"/>
</dbReference>
<name>A0AAW1R913_9CHLO</name>
<dbReference type="SUPFAM" id="SSF55826">
    <property type="entry name" value="YbaK/ProRS associated domain"/>
    <property type="match status" value="1"/>
</dbReference>
<feature type="region of interest" description="Disordered" evidence="1">
    <location>
        <begin position="171"/>
        <end position="195"/>
    </location>
</feature>
<protein>
    <recommendedName>
        <fullName evidence="6">3'-5' exonuclease domain-containing protein</fullName>
    </recommendedName>
</protein>
<dbReference type="PANTHER" id="PTHR47765:SF2">
    <property type="entry name" value="EXONUCLEASE MUT-7 HOMOLOG"/>
    <property type="match status" value="1"/>
</dbReference>
<evidence type="ECO:0000313" key="5">
    <source>
        <dbReference type="Proteomes" id="UP001489004"/>
    </source>
</evidence>
<dbReference type="Proteomes" id="UP001489004">
    <property type="component" value="Unassembled WGS sequence"/>
</dbReference>
<comment type="caution">
    <text evidence="4">The sequence shown here is derived from an EMBL/GenBank/DDBJ whole genome shotgun (WGS) entry which is preliminary data.</text>
</comment>
<evidence type="ECO:0000256" key="1">
    <source>
        <dbReference type="SAM" id="MobiDB-lite"/>
    </source>
</evidence>
<reference evidence="4 5" key="1">
    <citation type="journal article" date="2024" name="Nat. Commun.">
        <title>Phylogenomics reveals the evolutionary origins of lichenization in chlorophyte algae.</title>
        <authorList>
            <person name="Puginier C."/>
            <person name="Libourel C."/>
            <person name="Otte J."/>
            <person name="Skaloud P."/>
            <person name="Haon M."/>
            <person name="Grisel S."/>
            <person name="Petersen M."/>
            <person name="Berrin J.G."/>
            <person name="Delaux P.M."/>
            <person name="Dal Grande F."/>
            <person name="Keller J."/>
        </authorList>
    </citation>
    <scope>NUCLEOTIDE SEQUENCE [LARGE SCALE GENOMIC DNA]</scope>
    <source>
        <strain evidence="4 5">SAG 2043</strain>
    </source>
</reference>
<feature type="region of interest" description="Disordered" evidence="1">
    <location>
        <begin position="493"/>
        <end position="513"/>
    </location>
</feature>
<feature type="compositionally biased region" description="Gly residues" evidence="1">
    <location>
        <begin position="494"/>
        <end position="503"/>
    </location>
</feature>
<evidence type="ECO:0000259" key="3">
    <source>
        <dbReference type="Pfam" id="PF04073"/>
    </source>
</evidence>
<keyword evidence="5" id="KW-1185">Reference proteome</keyword>
<dbReference type="InterPro" id="IPR012337">
    <property type="entry name" value="RNaseH-like_sf"/>
</dbReference>
<evidence type="ECO:0000259" key="2">
    <source>
        <dbReference type="Pfam" id="PF01612"/>
    </source>
</evidence>
<dbReference type="Gene3D" id="3.90.960.10">
    <property type="entry name" value="YbaK/aminoacyl-tRNA synthetase-associated domain"/>
    <property type="match status" value="1"/>
</dbReference>
<dbReference type="InterPro" id="IPR002562">
    <property type="entry name" value="3'-5'_exonuclease_dom"/>
</dbReference>
<dbReference type="InterPro" id="IPR036754">
    <property type="entry name" value="YbaK/aa-tRNA-synt-asso_dom_sf"/>
</dbReference>
<dbReference type="Gene3D" id="3.30.420.10">
    <property type="entry name" value="Ribonuclease H-like superfamily/Ribonuclease H"/>
    <property type="match status" value="1"/>
</dbReference>